<feature type="compositionally biased region" description="Pro residues" evidence="1">
    <location>
        <begin position="497"/>
        <end position="511"/>
    </location>
</feature>
<dbReference type="EMBL" id="OZ022406">
    <property type="protein sequence ID" value="CAK9437189.1"/>
    <property type="molecule type" value="Genomic_DNA"/>
</dbReference>
<reference evidence="2 3" key="1">
    <citation type="submission" date="2024-03" db="EMBL/GenBank/DDBJ databases">
        <authorList>
            <person name="Brejova B."/>
        </authorList>
    </citation>
    <scope>NUCLEOTIDE SEQUENCE [LARGE SCALE GENOMIC DNA]</scope>
    <source>
        <strain evidence="2 3">CBS 14171</strain>
    </source>
</reference>
<evidence type="ECO:0000313" key="3">
    <source>
        <dbReference type="Proteomes" id="UP001497383"/>
    </source>
</evidence>
<evidence type="ECO:0000256" key="1">
    <source>
        <dbReference type="SAM" id="MobiDB-lite"/>
    </source>
</evidence>
<feature type="compositionally biased region" description="Polar residues" evidence="1">
    <location>
        <begin position="1"/>
        <end position="18"/>
    </location>
</feature>
<feature type="region of interest" description="Disordered" evidence="1">
    <location>
        <begin position="369"/>
        <end position="406"/>
    </location>
</feature>
<feature type="region of interest" description="Disordered" evidence="1">
    <location>
        <begin position="488"/>
        <end position="585"/>
    </location>
</feature>
<feature type="compositionally biased region" description="Basic and acidic residues" evidence="1">
    <location>
        <begin position="529"/>
        <end position="547"/>
    </location>
</feature>
<keyword evidence="3" id="KW-1185">Reference proteome</keyword>
<feature type="region of interest" description="Disordered" evidence="1">
    <location>
        <begin position="301"/>
        <end position="321"/>
    </location>
</feature>
<sequence>MSGPSANDLVQTQSSKSTPPKAYPNYSTKSNITSSNTTTIASSRADNQSLQPLPPRSASDREILNSLKHSFKVDSGQYKHYEHQASMSSHSIQDLIDNSDNETNGAAMAGSARGLINQKLSELLDVPLQETKELPWPYNTENLGDLIKLQTEKEKTRQWEMKMDLGAKTTELLQLAKELGVDPDLIPLIFLSESVSSEHVSGQIIKLKAKPEEFVAQLSERSHKFHHQHHHTSDSHNIKRKHADTLLPSFSETTQSIQANGSLVSPLRSPDKSPVLAHRRIVSDGSDSSAGSILKTFVRERSSVDEAGTTTATATAHAPPNVSQANAMQKLDAQKNQGSPVHLRSSQHSPILSFPSHLVTSTQYPSYYPIPQAIPQPPPVPQTQHLPQPTPSSHLHRKSSALELESPYSRKRALSYQPIYPAATTNPTTTASTSSSQKQQPSLYASSSPPATANATATTNIHSYAAPGTHRFNSVPATTPAQQAGPIFASVSHSPQPYAPPQALPPAPYPPASSSSQKHKPQVPQVPSHHFEVPDSSKSVFKLERDLSPPTKKPKNGKGTANINFMITTPKNPPARKYNIPSKEK</sequence>
<proteinExistence type="predicted"/>
<feature type="compositionally biased region" description="Low complexity" evidence="1">
    <location>
        <begin position="382"/>
        <end position="393"/>
    </location>
</feature>
<protein>
    <submittedName>
        <fullName evidence="2">Uncharacterized protein</fullName>
    </submittedName>
</protein>
<feature type="compositionally biased region" description="Polar residues" evidence="1">
    <location>
        <begin position="561"/>
        <end position="570"/>
    </location>
</feature>
<feature type="region of interest" description="Disordered" evidence="1">
    <location>
        <begin position="221"/>
        <end position="240"/>
    </location>
</feature>
<evidence type="ECO:0000313" key="2">
    <source>
        <dbReference type="EMBL" id="CAK9437189.1"/>
    </source>
</evidence>
<feature type="region of interest" description="Disordered" evidence="1">
    <location>
        <begin position="1"/>
        <end position="59"/>
    </location>
</feature>
<gene>
    <name evidence="2" type="ORF">LODBEIA_P15740</name>
</gene>
<dbReference type="GeneID" id="92206770"/>
<feature type="compositionally biased region" description="Pro residues" evidence="1">
    <location>
        <begin position="372"/>
        <end position="381"/>
    </location>
</feature>
<dbReference type="RefSeq" id="XP_066828512.1">
    <property type="nucleotide sequence ID" value="XM_066971477.1"/>
</dbReference>
<feature type="compositionally biased region" description="Low complexity" evidence="1">
    <location>
        <begin position="421"/>
        <end position="454"/>
    </location>
</feature>
<organism evidence="2 3">
    <name type="scientific">Lodderomyces beijingensis</name>
    <dbReference type="NCBI Taxonomy" id="1775926"/>
    <lineage>
        <taxon>Eukaryota</taxon>
        <taxon>Fungi</taxon>
        <taxon>Dikarya</taxon>
        <taxon>Ascomycota</taxon>
        <taxon>Saccharomycotina</taxon>
        <taxon>Pichiomycetes</taxon>
        <taxon>Debaryomycetaceae</taxon>
        <taxon>Candida/Lodderomyces clade</taxon>
        <taxon>Lodderomyces</taxon>
    </lineage>
</organism>
<feature type="compositionally biased region" description="Low complexity" evidence="1">
    <location>
        <begin position="307"/>
        <end position="318"/>
    </location>
</feature>
<accession>A0ABP0ZM39</accession>
<feature type="region of interest" description="Disordered" evidence="1">
    <location>
        <begin position="419"/>
        <end position="454"/>
    </location>
</feature>
<feature type="compositionally biased region" description="Low complexity" evidence="1">
    <location>
        <begin position="27"/>
        <end position="43"/>
    </location>
</feature>
<name>A0ABP0ZM39_9ASCO</name>
<dbReference type="Proteomes" id="UP001497383">
    <property type="component" value="Chromosome 2"/>
</dbReference>